<organism evidence="2 3">
    <name type="scientific">Rheinheimera mesophila</name>
    <dbReference type="NCBI Taxonomy" id="1547515"/>
    <lineage>
        <taxon>Bacteria</taxon>
        <taxon>Pseudomonadati</taxon>
        <taxon>Pseudomonadota</taxon>
        <taxon>Gammaproteobacteria</taxon>
        <taxon>Chromatiales</taxon>
        <taxon>Chromatiaceae</taxon>
        <taxon>Rheinheimera</taxon>
    </lineage>
</organism>
<evidence type="ECO:0000256" key="1">
    <source>
        <dbReference type="SAM" id="SignalP"/>
    </source>
</evidence>
<name>A0A3P3QEE3_9GAMM</name>
<dbReference type="Gene3D" id="3.30.1330.40">
    <property type="entry name" value="RutC-like"/>
    <property type="match status" value="1"/>
</dbReference>
<dbReference type="Proteomes" id="UP000276260">
    <property type="component" value="Unassembled WGS sequence"/>
</dbReference>
<comment type="caution">
    <text evidence="2">The sequence shown here is derived from an EMBL/GenBank/DDBJ whole genome shotgun (WGS) entry which is preliminary data.</text>
</comment>
<keyword evidence="1" id="KW-0732">Signal</keyword>
<protein>
    <submittedName>
        <fullName evidence="2">RidA family protein</fullName>
    </submittedName>
</protein>
<dbReference type="InterPro" id="IPR006175">
    <property type="entry name" value="YjgF/YER057c/UK114"/>
</dbReference>
<evidence type="ECO:0000313" key="3">
    <source>
        <dbReference type="Proteomes" id="UP000276260"/>
    </source>
</evidence>
<dbReference type="EMBL" id="RRCF01000004">
    <property type="protein sequence ID" value="RRJ19445.1"/>
    <property type="molecule type" value="Genomic_DNA"/>
</dbReference>
<proteinExistence type="predicted"/>
<dbReference type="GO" id="GO:0019239">
    <property type="term" value="F:deaminase activity"/>
    <property type="evidence" value="ECO:0007669"/>
    <property type="project" value="TreeGrafter"/>
</dbReference>
<keyword evidence="3" id="KW-1185">Reference proteome</keyword>
<accession>A0A3P3QEE3</accession>
<gene>
    <name evidence="2" type="ORF">EIK76_13375</name>
</gene>
<reference evidence="2 3" key="1">
    <citation type="submission" date="2018-11" db="EMBL/GenBank/DDBJ databases">
        <title>Draft genome analysis of Rheinheimera mesophila isolated from an industrial waste site.</title>
        <authorList>
            <person name="Yu Q."/>
            <person name="Qi Y."/>
            <person name="Zhang H."/>
            <person name="Lu Y."/>
            <person name="Pu J."/>
        </authorList>
    </citation>
    <scope>NUCLEOTIDE SEQUENCE [LARGE SCALE GENOMIC DNA]</scope>
    <source>
        <strain evidence="2 3">IITR13</strain>
    </source>
</reference>
<dbReference type="InterPro" id="IPR035959">
    <property type="entry name" value="RutC-like_sf"/>
</dbReference>
<dbReference type="OrthoDB" id="9809792at2"/>
<dbReference type="Pfam" id="PF01042">
    <property type="entry name" value="Ribonuc_L-PSP"/>
    <property type="match status" value="1"/>
</dbReference>
<evidence type="ECO:0000313" key="2">
    <source>
        <dbReference type="EMBL" id="RRJ19445.1"/>
    </source>
</evidence>
<feature type="chain" id="PRO_5018234395" evidence="1">
    <location>
        <begin position="25"/>
        <end position="176"/>
    </location>
</feature>
<dbReference type="PANTHER" id="PTHR11803">
    <property type="entry name" value="2-IMINOBUTANOATE/2-IMINOPROPANOATE DEAMINASE RIDA"/>
    <property type="match status" value="1"/>
</dbReference>
<sequence length="176" mass="19224">MRFVMSYLKPLLLGLSLLSLTALAHSAAQNIPTLDGQVYIQSERAKQAYDQWHFAPARSSGDLVFFSGVIAAAPAEGADTELFKKNLRHAFGNLETLLKQAGLGTEHVVKINSYHLFNSPLFKGTKEQHVAAVMAVKDEFFKAPYPAWTAVGVAELFADQGLVEIEIIARKPAAKP</sequence>
<dbReference type="AlphaFoldDB" id="A0A3P3QEE3"/>
<dbReference type="GO" id="GO:0005829">
    <property type="term" value="C:cytosol"/>
    <property type="evidence" value="ECO:0007669"/>
    <property type="project" value="TreeGrafter"/>
</dbReference>
<dbReference type="PANTHER" id="PTHR11803:SF44">
    <property type="entry name" value="RUTC FAMILY PROTEIN YJGH"/>
    <property type="match status" value="1"/>
</dbReference>
<feature type="signal peptide" evidence="1">
    <location>
        <begin position="1"/>
        <end position="24"/>
    </location>
</feature>
<dbReference type="SUPFAM" id="SSF55298">
    <property type="entry name" value="YjgF-like"/>
    <property type="match status" value="1"/>
</dbReference>